<dbReference type="Proteomes" id="UP001363035">
    <property type="component" value="Unassembled WGS sequence"/>
</dbReference>
<sequence>MDYDLETYIEPIQKTSTEGIGITTQVEQRMKLLYGFREAFWYLSTVSP</sequence>
<evidence type="ECO:0000313" key="2">
    <source>
        <dbReference type="Proteomes" id="UP001363035"/>
    </source>
</evidence>
<comment type="caution">
    <text evidence="1">The sequence shown here is derived from an EMBL/GenBank/DDBJ whole genome shotgun (WGS) entry which is preliminary data.</text>
</comment>
<reference evidence="1 2" key="1">
    <citation type="submission" date="2024-01" db="EMBL/GenBank/DDBJ databases">
        <title>Sphingobacterium tenebrionis sp. nov., a novel endophyte isolated from tenebrio molitor intestines.</title>
        <authorList>
            <person name="Zhang C."/>
        </authorList>
    </citation>
    <scope>NUCLEOTIDE SEQUENCE [LARGE SCALE GENOMIC DNA]</scope>
    <source>
        <strain evidence="1 2">PU5-4</strain>
    </source>
</reference>
<protein>
    <submittedName>
        <fullName evidence="1">Uncharacterized protein</fullName>
    </submittedName>
</protein>
<dbReference type="EMBL" id="JAYLLN010000003">
    <property type="protein sequence ID" value="MEI5983743.1"/>
    <property type="molecule type" value="Genomic_DNA"/>
</dbReference>
<gene>
    <name evidence="1" type="ORF">VJ786_02385</name>
</gene>
<evidence type="ECO:0000313" key="1">
    <source>
        <dbReference type="EMBL" id="MEI5983743.1"/>
    </source>
</evidence>
<accession>A0ABU8I273</accession>
<dbReference type="RefSeq" id="WP_336557187.1">
    <property type="nucleotide sequence ID" value="NZ_JAYLLN010000003.1"/>
</dbReference>
<keyword evidence="2" id="KW-1185">Reference proteome</keyword>
<organism evidence="1 2">
    <name type="scientific">Sphingobacterium tenebrionis</name>
    <dbReference type="NCBI Taxonomy" id="3111775"/>
    <lineage>
        <taxon>Bacteria</taxon>
        <taxon>Pseudomonadati</taxon>
        <taxon>Bacteroidota</taxon>
        <taxon>Sphingobacteriia</taxon>
        <taxon>Sphingobacteriales</taxon>
        <taxon>Sphingobacteriaceae</taxon>
        <taxon>Sphingobacterium</taxon>
    </lineage>
</organism>
<name>A0ABU8I273_9SPHI</name>
<proteinExistence type="predicted"/>